<protein>
    <submittedName>
        <fullName evidence="1">Uncharacterized protein</fullName>
    </submittedName>
</protein>
<dbReference type="EMBL" id="JAFIRN010000016">
    <property type="protein sequence ID" value="KAG5834044.1"/>
    <property type="molecule type" value="Genomic_DNA"/>
</dbReference>
<feature type="non-terminal residue" evidence="1">
    <location>
        <position position="54"/>
    </location>
</feature>
<gene>
    <name evidence="1" type="ORF">ANANG_G00282490</name>
</gene>
<dbReference type="Proteomes" id="UP001044222">
    <property type="component" value="Chromosome 16"/>
</dbReference>
<evidence type="ECO:0000313" key="2">
    <source>
        <dbReference type="Proteomes" id="UP001044222"/>
    </source>
</evidence>
<reference evidence="1" key="1">
    <citation type="submission" date="2021-01" db="EMBL/GenBank/DDBJ databases">
        <title>A chromosome-scale assembly of European eel, Anguilla anguilla.</title>
        <authorList>
            <person name="Henkel C."/>
            <person name="Jong-Raadsen S.A."/>
            <person name="Dufour S."/>
            <person name="Weltzien F.-A."/>
            <person name="Palstra A.P."/>
            <person name="Pelster B."/>
            <person name="Spaink H.P."/>
            <person name="Van Den Thillart G.E."/>
            <person name="Jansen H."/>
            <person name="Zahm M."/>
            <person name="Klopp C."/>
            <person name="Cedric C."/>
            <person name="Louis A."/>
            <person name="Berthelot C."/>
            <person name="Parey E."/>
            <person name="Roest Crollius H."/>
            <person name="Montfort J."/>
            <person name="Robinson-Rechavi M."/>
            <person name="Bucao C."/>
            <person name="Bouchez O."/>
            <person name="Gislard M."/>
            <person name="Lluch J."/>
            <person name="Milhes M."/>
            <person name="Lampietro C."/>
            <person name="Lopez Roques C."/>
            <person name="Donnadieu C."/>
            <person name="Braasch I."/>
            <person name="Desvignes T."/>
            <person name="Postlethwait J."/>
            <person name="Bobe J."/>
            <person name="Guiguen Y."/>
            <person name="Dirks R."/>
        </authorList>
    </citation>
    <scope>NUCLEOTIDE SEQUENCE</scope>
    <source>
        <strain evidence="1">Tag_6206</strain>
        <tissue evidence="1">Liver</tissue>
    </source>
</reference>
<name>A0A9D3RKN1_ANGAN</name>
<accession>A0A9D3RKN1</accession>
<evidence type="ECO:0000313" key="1">
    <source>
        <dbReference type="EMBL" id="KAG5834044.1"/>
    </source>
</evidence>
<sequence>MEERTGPNQDPGNVSVYRHRTLSIDTHSAVCVCVRERLLSYTHKHTNKNTHVHK</sequence>
<keyword evidence="2" id="KW-1185">Reference proteome</keyword>
<dbReference type="AlphaFoldDB" id="A0A9D3RKN1"/>
<proteinExistence type="predicted"/>
<comment type="caution">
    <text evidence="1">The sequence shown here is derived from an EMBL/GenBank/DDBJ whole genome shotgun (WGS) entry which is preliminary data.</text>
</comment>
<organism evidence="1 2">
    <name type="scientific">Anguilla anguilla</name>
    <name type="common">European freshwater eel</name>
    <name type="synonym">Muraena anguilla</name>
    <dbReference type="NCBI Taxonomy" id="7936"/>
    <lineage>
        <taxon>Eukaryota</taxon>
        <taxon>Metazoa</taxon>
        <taxon>Chordata</taxon>
        <taxon>Craniata</taxon>
        <taxon>Vertebrata</taxon>
        <taxon>Euteleostomi</taxon>
        <taxon>Actinopterygii</taxon>
        <taxon>Neopterygii</taxon>
        <taxon>Teleostei</taxon>
        <taxon>Anguilliformes</taxon>
        <taxon>Anguillidae</taxon>
        <taxon>Anguilla</taxon>
    </lineage>
</organism>